<evidence type="ECO:0000313" key="3">
    <source>
        <dbReference type="Proteomes" id="UP001476950"/>
    </source>
</evidence>
<dbReference type="Proteomes" id="UP001476950">
    <property type="component" value="Unassembled WGS sequence"/>
</dbReference>
<evidence type="ECO:0000256" key="1">
    <source>
        <dbReference type="SAM" id="Phobius"/>
    </source>
</evidence>
<keyword evidence="1" id="KW-0472">Membrane</keyword>
<keyword evidence="1" id="KW-1133">Transmembrane helix</keyword>
<sequence length="167" mass="18261">MTSRPKLAKSRYVIIVSVAATFIFFASYMLWGKVSGSLLQVFTDLSRNNGIGASSGMLDFQVVTAITGWNGRLSFWKLELPNWLVPLSAIGAATVCWLKELDLWDAPAIIPIGLAAYGFLHSSFFLHTLLTANGNEGIIGVGSLLTFFSCIVMLVVLIKQFGRQKIL</sequence>
<organism evidence="2 3">
    <name type="scientific">Stenomitos frigidus AS-A4</name>
    <dbReference type="NCBI Taxonomy" id="2933935"/>
    <lineage>
        <taxon>Bacteria</taxon>
        <taxon>Bacillati</taxon>
        <taxon>Cyanobacteriota</taxon>
        <taxon>Cyanophyceae</taxon>
        <taxon>Leptolyngbyales</taxon>
        <taxon>Leptolyngbyaceae</taxon>
        <taxon>Stenomitos</taxon>
    </lineage>
</organism>
<protein>
    <submittedName>
        <fullName evidence="2">Uncharacterized protein</fullName>
    </submittedName>
</protein>
<reference evidence="2 3" key="1">
    <citation type="submission" date="2022-04" db="EMBL/GenBank/DDBJ databases">
        <title>Positive selection, recombination, and allopatry shape intraspecific diversity of widespread and dominant cyanobacteria.</title>
        <authorList>
            <person name="Wei J."/>
            <person name="Shu W."/>
            <person name="Hu C."/>
        </authorList>
    </citation>
    <scope>NUCLEOTIDE SEQUENCE [LARGE SCALE GENOMIC DNA]</scope>
    <source>
        <strain evidence="2 3">AS-A4</strain>
    </source>
</reference>
<keyword evidence="3" id="KW-1185">Reference proteome</keyword>
<feature type="transmembrane region" description="Helical" evidence="1">
    <location>
        <begin position="12"/>
        <end position="31"/>
    </location>
</feature>
<proteinExistence type="predicted"/>
<dbReference type="EMBL" id="JAMPLM010000014">
    <property type="protein sequence ID" value="MEP1059974.1"/>
    <property type="molecule type" value="Genomic_DNA"/>
</dbReference>
<keyword evidence="1" id="KW-0812">Transmembrane</keyword>
<dbReference type="RefSeq" id="WP_190446974.1">
    <property type="nucleotide sequence ID" value="NZ_JAMPLM010000014.1"/>
</dbReference>
<evidence type="ECO:0000313" key="2">
    <source>
        <dbReference type="EMBL" id="MEP1059974.1"/>
    </source>
</evidence>
<name>A0ABV0KL52_9CYAN</name>
<accession>A0ABV0KL52</accession>
<feature type="transmembrane region" description="Helical" evidence="1">
    <location>
        <begin position="138"/>
        <end position="158"/>
    </location>
</feature>
<feature type="transmembrane region" description="Helical" evidence="1">
    <location>
        <begin position="110"/>
        <end position="132"/>
    </location>
</feature>
<gene>
    <name evidence="2" type="ORF">NDI38_16165</name>
</gene>
<comment type="caution">
    <text evidence="2">The sequence shown here is derived from an EMBL/GenBank/DDBJ whole genome shotgun (WGS) entry which is preliminary data.</text>
</comment>